<dbReference type="InterPro" id="IPR015915">
    <property type="entry name" value="Kelch-typ_b-propeller"/>
</dbReference>
<evidence type="ECO:0000256" key="1">
    <source>
        <dbReference type="ARBA" id="ARBA00022441"/>
    </source>
</evidence>
<proteinExistence type="predicted"/>
<keyword evidence="1" id="KW-0880">Kelch repeat</keyword>
<gene>
    <name evidence="3" type="ORF">g.50679</name>
</gene>
<dbReference type="SUPFAM" id="SSF50965">
    <property type="entry name" value="Galactose oxidase, central domain"/>
    <property type="match status" value="1"/>
</dbReference>
<dbReference type="Pfam" id="PF24681">
    <property type="entry name" value="Kelch_KLHDC2_KLHL20_DRC7"/>
    <property type="match status" value="1"/>
</dbReference>
<evidence type="ECO:0000313" key="3">
    <source>
        <dbReference type="EMBL" id="JAT35597.1"/>
    </source>
</evidence>
<dbReference type="AlphaFoldDB" id="A0A1B6MI30"/>
<dbReference type="SUPFAM" id="SSF117281">
    <property type="entry name" value="Kelch motif"/>
    <property type="match status" value="1"/>
</dbReference>
<sequence>MGAVMGTVQQKDLQSAIGLHSKHAIFNFKPYKLVFVSCNSRCRCQNINRSDNHGNISPKPRSGHRIVCDDINMYSFGGYNPSLTTTDEEDLAHDAVWAESKPLFKELWKYNVSTASWKRLDVNEIPDILASNAVLLSGRVLMVYGGTGVPFGANCSKDLFICDLGSNRDPLKFDLISALGNCPQPQYGQAIILINHYLYTIGGTTGFEYTCDIHRLNLQDRIWEAVYTCKGTDNEPRGRYRHEIAFDQNKIYVLGGGTSVETFDFQVVFAFNLLTCLWERVTTRPDNNAREAYPTPRRCHSCVQHGQFVYVMGGFTGNRMLKDFWRLDLSTLEWRKLPQLALDHGVYFHSSCLTPSGKLITFGGIVPSGNNSKRTSDVHTAWLCIPKLKEICWEAIMFYCPYLDSFSKTDLVALGLPSEFIQRLDLASD</sequence>
<dbReference type="PANTHER" id="PTHR46428">
    <property type="entry name" value="KELCH DOMAIN-CONTAINING PROTEIN 10"/>
    <property type="match status" value="1"/>
</dbReference>
<dbReference type="Gene3D" id="2.120.10.80">
    <property type="entry name" value="Kelch-type beta propeller"/>
    <property type="match status" value="2"/>
</dbReference>
<protein>
    <recommendedName>
        <fullName evidence="4">Kelch domain-containing protein 10</fullName>
    </recommendedName>
</protein>
<dbReference type="PANTHER" id="PTHR46428:SF1">
    <property type="entry name" value="KELCH DOMAIN-CONTAINING PROTEIN 10"/>
    <property type="match status" value="1"/>
</dbReference>
<dbReference type="InterPro" id="IPR052125">
    <property type="entry name" value="KLHDC10"/>
</dbReference>
<dbReference type="GO" id="GO:0032874">
    <property type="term" value="P:positive regulation of stress-activated MAPK cascade"/>
    <property type="evidence" value="ECO:0007669"/>
    <property type="project" value="TreeGrafter"/>
</dbReference>
<dbReference type="InterPro" id="IPR011043">
    <property type="entry name" value="Gal_Oxase/kelch_b-propeller"/>
</dbReference>
<dbReference type="EMBL" id="GEBQ01004380">
    <property type="protein sequence ID" value="JAT35597.1"/>
    <property type="molecule type" value="Transcribed_RNA"/>
</dbReference>
<name>A0A1B6MI30_9HEMI</name>
<keyword evidence="2" id="KW-0677">Repeat</keyword>
<accession>A0A1B6MI30</accession>
<evidence type="ECO:0008006" key="4">
    <source>
        <dbReference type="Google" id="ProtNLM"/>
    </source>
</evidence>
<organism evidence="3">
    <name type="scientific">Graphocephala atropunctata</name>
    <dbReference type="NCBI Taxonomy" id="36148"/>
    <lineage>
        <taxon>Eukaryota</taxon>
        <taxon>Metazoa</taxon>
        <taxon>Ecdysozoa</taxon>
        <taxon>Arthropoda</taxon>
        <taxon>Hexapoda</taxon>
        <taxon>Insecta</taxon>
        <taxon>Pterygota</taxon>
        <taxon>Neoptera</taxon>
        <taxon>Paraneoptera</taxon>
        <taxon>Hemiptera</taxon>
        <taxon>Auchenorrhyncha</taxon>
        <taxon>Membracoidea</taxon>
        <taxon>Cicadellidae</taxon>
        <taxon>Cicadellinae</taxon>
        <taxon>Cicadellini</taxon>
        <taxon>Graphocephala</taxon>
    </lineage>
</organism>
<evidence type="ECO:0000256" key="2">
    <source>
        <dbReference type="ARBA" id="ARBA00022737"/>
    </source>
</evidence>
<reference evidence="3" key="1">
    <citation type="submission" date="2015-11" db="EMBL/GenBank/DDBJ databases">
        <title>De novo transcriptome assembly of four potential Pierce s Disease insect vectors from Arizona vineyards.</title>
        <authorList>
            <person name="Tassone E.E."/>
        </authorList>
    </citation>
    <scope>NUCLEOTIDE SEQUENCE</scope>
</reference>